<name>X0V2X1_9ZZZZ</name>
<dbReference type="GO" id="GO:0051782">
    <property type="term" value="P:negative regulation of cell division"/>
    <property type="evidence" value="ECO:0007669"/>
    <property type="project" value="TreeGrafter"/>
</dbReference>
<dbReference type="GO" id="GO:0005524">
    <property type="term" value="F:ATP binding"/>
    <property type="evidence" value="ECO:0007669"/>
    <property type="project" value="UniProtKB-KW"/>
</dbReference>
<dbReference type="InterPro" id="IPR050625">
    <property type="entry name" value="ParA/MinD_ATPase"/>
</dbReference>
<gene>
    <name evidence="3" type="ORF">S01H1_44376</name>
</gene>
<dbReference type="InterPro" id="IPR025501">
    <property type="entry name" value="MinD_FleN"/>
</dbReference>
<keyword evidence="2" id="KW-0067">ATP-binding</keyword>
<evidence type="ECO:0000256" key="2">
    <source>
        <dbReference type="ARBA" id="ARBA00022840"/>
    </source>
</evidence>
<keyword evidence="1" id="KW-0547">Nucleotide-binding</keyword>
<dbReference type="AlphaFoldDB" id="X0V2X1"/>
<sequence length="242" mass="26015">LALLLGAGGNRVALVDADLALANLDLLMDCDVSINLSHVIAGTRKLREIIVDLPGGVQFVPGASGLVKLAHLSDFQRMQLMKELMTLEADNDVLIVDTAAGIGPDVLQIAQAADNVLLVTAPEPPAITDAYAVIKLLAQRRYEGHISLLVNLTPTRREARSTYRRISTVAWEFLGVKVSEAGYVLSDPKVREAVRGREPFVVAYPRCPASRCMAALATKLSAAENLGSGGESFFRRVANWLA</sequence>
<organism evidence="3">
    <name type="scientific">marine sediment metagenome</name>
    <dbReference type="NCBI Taxonomy" id="412755"/>
    <lineage>
        <taxon>unclassified sequences</taxon>
        <taxon>metagenomes</taxon>
        <taxon>ecological metagenomes</taxon>
    </lineage>
</organism>
<dbReference type="GO" id="GO:0016887">
    <property type="term" value="F:ATP hydrolysis activity"/>
    <property type="evidence" value="ECO:0007669"/>
    <property type="project" value="TreeGrafter"/>
</dbReference>
<dbReference type="SUPFAM" id="SSF52540">
    <property type="entry name" value="P-loop containing nucleoside triphosphate hydrolases"/>
    <property type="match status" value="1"/>
</dbReference>
<dbReference type="Gene3D" id="3.40.50.300">
    <property type="entry name" value="P-loop containing nucleotide triphosphate hydrolases"/>
    <property type="match status" value="1"/>
</dbReference>
<dbReference type="GO" id="GO:0005829">
    <property type="term" value="C:cytosol"/>
    <property type="evidence" value="ECO:0007669"/>
    <property type="project" value="TreeGrafter"/>
</dbReference>
<evidence type="ECO:0008006" key="4">
    <source>
        <dbReference type="Google" id="ProtNLM"/>
    </source>
</evidence>
<feature type="non-terminal residue" evidence="3">
    <location>
        <position position="1"/>
    </location>
</feature>
<evidence type="ECO:0000256" key="1">
    <source>
        <dbReference type="ARBA" id="ARBA00022741"/>
    </source>
</evidence>
<accession>X0V2X1</accession>
<evidence type="ECO:0000313" key="3">
    <source>
        <dbReference type="EMBL" id="GAG06888.1"/>
    </source>
</evidence>
<dbReference type="PIRSF" id="PIRSF003092">
    <property type="entry name" value="MinD"/>
    <property type="match status" value="1"/>
</dbReference>
<reference evidence="3" key="1">
    <citation type="journal article" date="2014" name="Front. Microbiol.">
        <title>High frequency of phylogenetically diverse reductive dehalogenase-homologous genes in deep subseafloor sedimentary metagenomes.</title>
        <authorList>
            <person name="Kawai M."/>
            <person name="Futagami T."/>
            <person name="Toyoda A."/>
            <person name="Takaki Y."/>
            <person name="Nishi S."/>
            <person name="Hori S."/>
            <person name="Arai W."/>
            <person name="Tsubouchi T."/>
            <person name="Morono Y."/>
            <person name="Uchiyama I."/>
            <person name="Ito T."/>
            <person name="Fujiyama A."/>
            <person name="Inagaki F."/>
            <person name="Takami H."/>
        </authorList>
    </citation>
    <scope>NUCLEOTIDE SEQUENCE</scope>
    <source>
        <strain evidence="3">Expedition CK06-06</strain>
    </source>
</reference>
<dbReference type="PANTHER" id="PTHR43384:SF4">
    <property type="entry name" value="CELLULOSE BIOSYNTHESIS PROTEIN BCSQ-RELATED"/>
    <property type="match status" value="1"/>
</dbReference>
<comment type="caution">
    <text evidence="3">The sequence shown here is derived from an EMBL/GenBank/DDBJ whole genome shotgun (WGS) entry which is preliminary data.</text>
</comment>
<dbReference type="GO" id="GO:0009898">
    <property type="term" value="C:cytoplasmic side of plasma membrane"/>
    <property type="evidence" value="ECO:0007669"/>
    <property type="project" value="TreeGrafter"/>
</dbReference>
<proteinExistence type="predicted"/>
<protein>
    <recommendedName>
        <fullName evidence="4">AAA domain-containing protein</fullName>
    </recommendedName>
</protein>
<dbReference type="PANTHER" id="PTHR43384">
    <property type="entry name" value="SEPTUM SITE-DETERMINING PROTEIN MIND HOMOLOG, CHLOROPLASTIC-RELATED"/>
    <property type="match status" value="1"/>
</dbReference>
<dbReference type="EMBL" id="BARS01028306">
    <property type="protein sequence ID" value="GAG06888.1"/>
    <property type="molecule type" value="Genomic_DNA"/>
</dbReference>
<dbReference type="InterPro" id="IPR027417">
    <property type="entry name" value="P-loop_NTPase"/>
</dbReference>